<dbReference type="EMBL" id="CAJNXB010004977">
    <property type="protein sequence ID" value="CAF3400871.1"/>
    <property type="molecule type" value="Genomic_DNA"/>
</dbReference>
<dbReference type="EMBL" id="CAJOBR010003826">
    <property type="protein sequence ID" value="CAF4754218.1"/>
    <property type="molecule type" value="Genomic_DNA"/>
</dbReference>
<organism evidence="2 8">
    <name type="scientific">Rotaria socialis</name>
    <dbReference type="NCBI Taxonomy" id="392032"/>
    <lineage>
        <taxon>Eukaryota</taxon>
        <taxon>Metazoa</taxon>
        <taxon>Spiralia</taxon>
        <taxon>Gnathifera</taxon>
        <taxon>Rotifera</taxon>
        <taxon>Eurotatoria</taxon>
        <taxon>Bdelloidea</taxon>
        <taxon>Philodinida</taxon>
        <taxon>Philodinidae</taxon>
        <taxon>Rotaria</taxon>
    </lineage>
</organism>
<evidence type="ECO:0000313" key="7">
    <source>
        <dbReference type="EMBL" id="CAF4859446.1"/>
    </source>
</evidence>
<evidence type="ECO:0000313" key="5">
    <source>
        <dbReference type="EMBL" id="CAF4597708.1"/>
    </source>
</evidence>
<dbReference type="Proteomes" id="UP000663848">
    <property type="component" value="Unassembled WGS sequence"/>
</dbReference>
<evidence type="ECO:0000313" key="2">
    <source>
        <dbReference type="EMBL" id="CAF3400871.1"/>
    </source>
</evidence>
<dbReference type="Proteomes" id="UP000663825">
    <property type="component" value="Unassembled WGS sequence"/>
</dbReference>
<comment type="caution">
    <text evidence="2">The sequence shown here is derived from an EMBL/GenBank/DDBJ whole genome shotgun (WGS) entry which is preliminary data.</text>
</comment>
<accession>A0A817ZYC8</accession>
<keyword evidence="9" id="KW-1185">Reference proteome</keyword>
<dbReference type="Proteomes" id="UP000663862">
    <property type="component" value="Unassembled WGS sequence"/>
</dbReference>
<dbReference type="Proteomes" id="UP000663873">
    <property type="component" value="Unassembled WGS sequence"/>
</dbReference>
<evidence type="ECO:0000313" key="9">
    <source>
        <dbReference type="Proteomes" id="UP000663873"/>
    </source>
</evidence>
<dbReference type="EMBL" id="CAJOBS010003546">
    <property type="protein sequence ID" value="CAF4859446.1"/>
    <property type="molecule type" value="Genomic_DNA"/>
</dbReference>
<evidence type="ECO:0000313" key="4">
    <source>
        <dbReference type="EMBL" id="CAF4491667.1"/>
    </source>
</evidence>
<dbReference type="AlphaFoldDB" id="A0A817ZYC8"/>
<evidence type="ECO:0000313" key="8">
    <source>
        <dbReference type="Proteomes" id="UP000663825"/>
    </source>
</evidence>
<gene>
    <name evidence="1" type="ORF">FME351_LOCUS2797</name>
    <name evidence="4" type="ORF">HFQ381_LOCUS27074</name>
    <name evidence="6" type="ORF">QYT958_LOCUS21196</name>
    <name evidence="2" type="ORF">TIS948_LOCUS27689</name>
    <name evidence="7" type="ORF">TOA249_LOCUS27569</name>
    <name evidence="5" type="ORF">TSG867_LOCUS27622</name>
    <name evidence="3" type="ORF">UJA718_LOCUS20978</name>
</gene>
<protein>
    <submittedName>
        <fullName evidence="2">Uncharacterized protein</fullName>
    </submittedName>
</protein>
<dbReference type="Proteomes" id="UP000663838">
    <property type="component" value="Unassembled WGS sequence"/>
</dbReference>
<dbReference type="OrthoDB" id="10030867at2759"/>
<dbReference type="EMBL" id="CAJOBQ010003194">
    <property type="protein sequence ID" value="CAF4597708.1"/>
    <property type="molecule type" value="Genomic_DNA"/>
</dbReference>
<name>A0A817ZYC8_9BILA</name>
<evidence type="ECO:0000313" key="1">
    <source>
        <dbReference type="EMBL" id="CAF3333099.1"/>
    </source>
</evidence>
<reference evidence="2" key="1">
    <citation type="submission" date="2021-02" db="EMBL/GenBank/DDBJ databases">
        <authorList>
            <person name="Nowell W R."/>
        </authorList>
    </citation>
    <scope>NUCLEOTIDE SEQUENCE</scope>
</reference>
<sequence>MKQYDLRPDRPKTGDGFFKRIHLGLHDDDDVYDNIKHRGPPKTRWLRAIAAHLQQAIVRATFDGARGEKRTGKVSLSNAATITALKSIDLQTTFIKGDFAKKANRLEFKLVEKKAHYFDGQNKPRETAVAYYLSFRLLKETPQLRTVI</sequence>
<dbReference type="Proteomes" id="UP000663869">
    <property type="component" value="Unassembled WGS sequence"/>
</dbReference>
<dbReference type="Proteomes" id="UP000663851">
    <property type="component" value="Unassembled WGS sequence"/>
</dbReference>
<dbReference type="EMBL" id="CAJOBO010003406">
    <property type="protein sequence ID" value="CAF4491667.1"/>
    <property type="molecule type" value="Genomic_DNA"/>
</dbReference>
<dbReference type="EMBL" id="CAJNYU010000168">
    <property type="protein sequence ID" value="CAF3333099.1"/>
    <property type="molecule type" value="Genomic_DNA"/>
</dbReference>
<proteinExistence type="predicted"/>
<dbReference type="EMBL" id="CAJOBP010003998">
    <property type="protein sequence ID" value="CAF4426238.1"/>
    <property type="molecule type" value="Genomic_DNA"/>
</dbReference>
<evidence type="ECO:0000313" key="6">
    <source>
        <dbReference type="EMBL" id="CAF4754218.1"/>
    </source>
</evidence>
<evidence type="ECO:0000313" key="3">
    <source>
        <dbReference type="EMBL" id="CAF4426238.1"/>
    </source>
</evidence>